<reference evidence="1 2" key="1">
    <citation type="submission" date="2017-11" db="EMBL/GenBank/DDBJ databases">
        <title>Taxonomic description and genome sequences of Spirosoma HA7 sp. nov., isolated from pollen microhabitat of Corylus avellana.</title>
        <authorList>
            <person name="Ambika Manirajan B."/>
            <person name="Suarez C."/>
            <person name="Ratering S."/>
            <person name="Geissler-Plaum R."/>
            <person name="Cardinale M."/>
            <person name="Sylvia S."/>
        </authorList>
    </citation>
    <scope>NUCLEOTIDE SEQUENCE [LARGE SCALE GENOMIC DNA]</scope>
    <source>
        <strain evidence="1 2">HA7</strain>
    </source>
</reference>
<dbReference type="Proteomes" id="UP000232883">
    <property type="component" value="Chromosome"/>
</dbReference>
<protein>
    <submittedName>
        <fullName evidence="1">Uncharacterized protein</fullName>
    </submittedName>
</protein>
<dbReference type="RefSeq" id="WP_100988422.1">
    <property type="nucleotide sequence ID" value="NZ_CP025096.1"/>
</dbReference>
<keyword evidence="2" id="KW-1185">Reference proteome</keyword>
<proteinExistence type="predicted"/>
<evidence type="ECO:0000313" key="2">
    <source>
        <dbReference type="Proteomes" id="UP000232883"/>
    </source>
</evidence>
<dbReference type="OrthoDB" id="1122968at2"/>
<name>A0A2K8YYK3_9BACT</name>
<dbReference type="KEGG" id="spir:CWM47_13165"/>
<gene>
    <name evidence="1" type="ORF">CWM47_13165</name>
</gene>
<dbReference type="AlphaFoldDB" id="A0A2K8YYK3"/>
<evidence type="ECO:0000313" key="1">
    <source>
        <dbReference type="EMBL" id="AUD02705.1"/>
    </source>
</evidence>
<dbReference type="EMBL" id="CP025096">
    <property type="protein sequence ID" value="AUD02705.1"/>
    <property type="molecule type" value="Genomic_DNA"/>
</dbReference>
<organism evidence="1 2">
    <name type="scientific">Spirosoma pollinicola</name>
    <dbReference type="NCBI Taxonomy" id="2057025"/>
    <lineage>
        <taxon>Bacteria</taxon>
        <taxon>Pseudomonadati</taxon>
        <taxon>Bacteroidota</taxon>
        <taxon>Cytophagia</taxon>
        <taxon>Cytophagales</taxon>
        <taxon>Cytophagaceae</taxon>
        <taxon>Spirosoma</taxon>
    </lineage>
</organism>
<accession>A0A2K8YYK3</accession>
<sequence length="68" mass="7909">MEILQQDDQYIIKIPVADVDARVLEKLLKQIRLQNLLASRKGTDEQAAALAQDVNSDWWSKNKQRFLQ</sequence>